<organism evidence="1 2">
    <name type="scientific">Candidatus Brocadia fulgida</name>
    <dbReference type="NCBI Taxonomy" id="380242"/>
    <lineage>
        <taxon>Bacteria</taxon>
        <taxon>Pseudomonadati</taxon>
        <taxon>Planctomycetota</taxon>
        <taxon>Candidatus Brocadiia</taxon>
        <taxon>Candidatus Brocadiales</taxon>
        <taxon>Candidatus Brocadiaceae</taxon>
        <taxon>Candidatus Brocadia</taxon>
    </lineage>
</organism>
<accession>A0A0M2UX66</accession>
<protein>
    <submittedName>
        <fullName evidence="1">Uncharacterized protein</fullName>
    </submittedName>
</protein>
<name>A0A0M2UX66_9BACT</name>
<evidence type="ECO:0000313" key="2">
    <source>
        <dbReference type="Proteomes" id="UP000034954"/>
    </source>
</evidence>
<proteinExistence type="predicted"/>
<comment type="caution">
    <text evidence="1">The sequence shown here is derived from an EMBL/GenBank/DDBJ whole genome shotgun (WGS) entry which is preliminary data.</text>
</comment>
<dbReference type="AlphaFoldDB" id="A0A0M2UX66"/>
<reference evidence="1 2" key="1">
    <citation type="journal article" date="2013" name="BMC Microbiol.">
        <title>Identification of the type II cytochrome c maturation pathway in anammox bacteria by comparative genomics.</title>
        <authorList>
            <person name="Ferousi C."/>
            <person name="Speth D.R."/>
            <person name="Reimann J."/>
            <person name="Op den Camp H.J."/>
            <person name="Allen J.W."/>
            <person name="Keltjens J.T."/>
            <person name="Jetten M.S."/>
        </authorList>
    </citation>
    <scope>NUCLEOTIDE SEQUENCE [LARGE SCALE GENOMIC DNA]</scope>
    <source>
        <strain evidence="1">RU1</strain>
    </source>
</reference>
<keyword evidence="2" id="KW-1185">Reference proteome</keyword>
<gene>
    <name evidence="1" type="ORF">BROFUL_02214</name>
</gene>
<dbReference type="EMBL" id="LAQJ01000221">
    <property type="protein sequence ID" value="KKO19079.1"/>
    <property type="molecule type" value="Genomic_DNA"/>
</dbReference>
<dbReference type="Proteomes" id="UP000034954">
    <property type="component" value="Unassembled WGS sequence"/>
</dbReference>
<sequence>MMISFLPTENHQIPLSHLAHDHGEFFPIAGIAYDFGYYCYTEDTSLYS</sequence>
<evidence type="ECO:0000313" key="1">
    <source>
        <dbReference type="EMBL" id="KKO19079.1"/>
    </source>
</evidence>